<evidence type="ECO:0000313" key="2">
    <source>
        <dbReference type="EMBL" id="KAL2642156.1"/>
    </source>
</evidence>
<dbReference type="EMBL" id="JBHFFA010000002">
    <property type="protein sequence ID" value="KAL2642156.1"/>
    <property type="molecule type" value="Genomic_DNA"/>
</dbReference>
<gene>
    <name evidence="2" type="ORF">R1flu_009743</name>
</gene>
<organism evidence="2 3">
    <name type="scientific">Riccia fluitans</name>
    <dbReference type="NCBI Taxonomy" id="41844"/>
    <lineage>
        <taxon>Eukaryota</taxon>
        <taxon>Viridiplantae</taxon>
        <taxon>Streptophyta</taxon>
        <taxon>Embryophyta</taxon>
        <taxon>Marchantiophyta</taxon>
        <taxon>Marchantiopsida</taxon>
        <taxon>Marchantiidae</taxon>
        <taxon>Marchantiales</taxon>
        <taxon>Ricciaceae</taxon>
        <taxon>Riccia</taxon>
    </lineage>
</organism>
<accession>A0ABD1Z311</accession>
<evidence type="ECO:0000256" key="1">
    <source>
        <dbReference type="SAM" id="Phobius"/>
    </source>
</evidence>
<protein>
    <submittedName>
        <fullName evidence="2">Uncharacterized protein</fullName>
    </submittedName>
</protein>
<sequence length="208" mass="23009">MPRVSHSRRTAVEVLAFQLFPPSFHAHIITLLVGLLGTDSPLCVSTLLSYFVIFVSITLVVVVCLIYGHEIGPSRSLFFGSCGVPAILGSSLAVAAERLADNGCSPLSKTSRSGYRRQVEQVRLSKIILQRPTPIKLPELLLTRNLCSKDRIVFSRKKRMHLASECSKVLAKTSPFHMDSIPNSWSYLARVQLCGVRTRMSQQVDLSV</sequence>
<name>A0ABD1Z311_9MARC</name>
<dbReference type="AlphaFoldDB" id="A0ABD1Z311"/>
<reference evidence="2 3" key="1">
    <citation type="submission" date="2024-09" db="EMBL/GenBank/DDBJ databases">
        <title>Chromosome-scale assembly of Riccia fluitans.</title>
        <authorList>
            <person name="Paukszto L."/>
            <person name="Sawicki J."/>
            <person name="Karawczyk K."/>
            <person name="Piernik-Szablinska J."/>
            <person name="Szczecinska M."/>
            <person name="Mazdziarz M."/>
        </authorList>
    </citation>
    <scope>NUCLEOTIDE SEQUENCE [LARGE SCALE GENOMIC DNA]</scope>
    <source>
        <strain evidence="2">Rf_01</strain>
        <tissue evidence="2">Aerial parts of the thallus</tissue>
    </source>
</reference>
<dbReference type="Proteomes" id="UP001605036">
    <property type="component" value="Unassembled WGS sequence"/>
</dbReference>
<keyword evidence="1" id="KW-1133">Transmembrane helix</keyword>
<keyword evidence="1" id="KW-0472">Membrane</keyword>
<proteinExistence type="predicted"/>
<evidence type="ECO:0000313" key="3">
    <source>
        <dbReference type="Proteomes" id="UP001605036"/>
    </source>
</evidence>
<keyword evidence="3" id="KW-1185">Reference proteome</keyword>
<feature type="transmembrane region" description="Helical" evidence="1">
    <location>
        <begin position="47"/>
        <end position="68"/>
    </location>
</feature>
<keyword evidence="1" id="KW-0812">Transmembrane</keyword>
<comment type="caution">
    <text evidence="2">The sequence shown here is derived from an EMBL/GenBank/DDBJ whole genome shotgun (WGS) entry which is preliminary data.</text>
</comment>